<sequence>WIPMRCGVGLYPSLMQRIASTALEVSLRPHLGPLYLPLRIYLPQSLVPSLTARKTRLTCESKFFCLIRISMTWLGSCRNLRSDKGLCMMSLTGGLDYMMRTSSR</sequence>
<keyword evidence="2" id="KW-1185">Reference proteome</keyword>
<dbReference type="Proteomes" id="UP001341840">
    <property type="component" value="Unassembled WGS sequence"/>
</dbReference>
<feature type="non-terminal residue" evidence="1">
    <location>
        <position position="1"/>
    </location>
</feature>
<protein>
    <submittedName>
        <fullName evidence="1">Uncharacterized protein</fullName>
    </submittedName>
</protein>
<evidence type="ECO:0000313" key="1">
    <source>
        <dbReference type="EMBL" id="MED6179200.1"/>
    </source>
</evidence>
<reference evidence="1 2" key="1">
    <citation type="journal article" date="2023" name="Plants (Basel)">
        <title>Bridging the Gap: Combining Genomics and Transcriptomics Approaches to Understand Stylosanthes scabra, an Orphan Legume from the Brazilian Caatinga.</title>
        <authorList>
            <person name="Ferreira-Neto J.R.C."/>
            <person name="da Silva M.D."/>
            <person name="Binneck E."/>
            <person name="de Melo N.F."/>
            <person name="da Silva R.H."/>
            <person name="de Melo A.L.T.M."/>
            <person name="Pandolfi V."/>
            <person name="Bustamante F.O."/>
            <person name="Brasileiro-Vidal A.C."/>
            <person name="Benko-Iseppon A.M."/>
        </authorList>
    </citation>
    <scope>NUCLEOTIDE SEQUENCE [LARGE SCALE GENOMIC DNA]</scope>
    <source>
        <tissue evidence="1">Leaves</tissue>
    </source>
</reference>
<comment type="caution">
    <text evidence="1">The sequence shown here is derived from an EMBL/GenBank/DDBJ whole genome shotgun (WGS) entry which is preliminary data.</text>
</comment>
<evidence type="ECO:0000313" key="2">
    <source>
        <dbReference type="Proteomes" id="UP001341840"/>
    </source>
</evidence>
<name>A0ABU6W286_9FABA</name>
<dbReference type="EMBL" id="JASCZI010162369">
    <property type="protein sequence ID" value="MED6179200.1"/>
    <property type="molecule type" value="Genomic_DNA"/>
</dbReference>
<proteinExistence type="predicted"/>
<accession>A0ABU6W286</accession>
<organism evidence="1 2">
    <name type="scientific">Stylosanthes scabra</name>
    <dbReference type="NCBI Taxonomy" id="79078"/>
    <lineage>
        <taxon>Eukaryota</taxon>
        <taxon>Viridiplantae</taxon>
        <taxon>Streptophyta</taxon>
        <taxon>Embryophyta</taxon>
        <taxon>Tracheophyta</taxon>
        <taxon>Spermatophyta</taxon>
        <taxon>Magnoliopsida</taxon>
        <taxon>eudicotyledons</taxon>
        <taxon>Gunneridae</taxon>
        <taxon>Pentapetalae</taxon>
        <taxon>rosids</taxon>
        <taxon>fabids</taxon>
        <taxon>Fabales</taxon>
        <taxon>Fabaceae</taxon>
        <taxon>Papilionoideae</taxon>
        <taxon>50 kb inversion clade</taxon>
        <taxon>dalbergioids sensu lato</taxon>
        <taxon>Dalbergieae</taxon>
        <taxon>Pterocarpus clade</taxon>
        <taxon>Stylosanthes</taxon>
    </lineage>
</organism>
<gene>
    <name evidence="1" type="ORF">PIB30_114906</name>
</gene>